<dbReference type="CDD" id="cd05283">
    <property type="entry name" value="CAD1"/>
    <property type="match status" value="1"/>
</dbReference>
<gene>
    <name evidence="8" type="ORF">B0T11DRAFT_238801</name>
</gene>
<dbReference type="OrthoDB" id="1879366at2759"/>
<dbReference type="Gene3D" id="3.40.50.720">
    <property type="entry name" value="NAD(P)-binding Rossmann-like Domain"/>
    <property type="match status" value="1"/>
</dbReference>
<dbReference type="Proteomes" id="UP000813385">
    <property type="component" value="Unassembled WGS sequence"/>
</dbReference>
<dbReference type="Pfam" id="PF00107">
    <property type="entry name" value="ADH_zinc_N"/>
    <property type="match status" value="1"/>
</dbReference>
<proteinExistence type="inferred from homology"/>
<dbReference type="GO" id="GO:0004022">
    <property type="term" value="F:alcohol dehydrogenase (NAD+) activity"/>
    <property type="evidence" value="ECO:0007669"/>
    <property type="project" value="TreeGrafter"/>
</dbReference>
<dbReference type="InterPro" id="IPR013149">
    <property type="entry name" value="ADH-like_C"/>
</dbReference>
<keyword evidence="4" id="KW-0862">Zinc</keyword>
<dbReference type="SMART" id="SM00829">
    <property type="entry name" value="PKS_ER"/>
    <property type="match status" value="1"/>
</dbReference>
<evidence type="ECO:0000256" key="1">
    <source>
        <dbReference type="ARBA" id="ARBA00001947"/>
    </source>
</evidence>
<dbReference type="InterPro" id="IPR020843">
    <property type="entry name" value="ER"/>
</dbReference>
<organism evidence="8 9">
    <name type="scientific">Plectosphaerella cucumerina</name>
    <dbReference type="NCBI Taxonomy" id="40658"/>
    <lineage>
        <taxon>Eukaryota</taxon>
        <taxon>Fungi</taxon>
        <taxon>Dikarya</taxon>
        <taxon>Ascomycota</taxon>
        <taxon>Pezizomycotina</taxon>
        <taxon>Sordariomycetes</taxon>
        <taxon>Hypocreomycetidae</taxon>
        <taxon>Glomerellales</taxon>
        <taxon>Plectosphaerellaceae</taxon>
        <taxon>Plectosphaerella</taxon>
    </lineage>
</organism>
<dbReference type="Gene3D" id="3.90.180.10">
    <property type="entry name" value="Medium-chain alcohol dehydrogenases, catalytic domain"/>
    <property type="match status" value="1"/>
</dbReference>
<dbReference type="PANTHER" id="PTHR42940">
    <property type="entry name" value="ALCOHOL DEHYDROGENASE 1-RELATED"/>
    <property type="match status" value="1"/>
</dbReference>
<keyword evidence="5" id="KW-0560">Oxidoreductase</keyword>
<dbReference type="GO" id="GO:0046872">
    <property type="term" value="F:metal ion binding"/>
    <property type="evidence" value="ECO:0007669"/>
    <property type="project" value="UniProtKB-KW"/>
</dbReference>
<evidence type="ECO:0000313" key="8">
    <source>
        <dbReference type="EMBL" id="KAH7368128.1"/>
    </source>
</evidence>
<evidence type="ECO:0000256" key="3">
    <source>
        <dbReference type="ARBA" id="ARBA00022723"/>
    </source>
</evidence>
<dbReference type="InterPro" id="IPR013154">
    <property type="entry name" value="ADH-like_N"/>
</dbReference>
<comment type="caution">
    <text evidence="8">The sequence shown here is derived from an EMBL/GenBank/DDBJ whole genome shotgun (WGS) entry which is preliminary data.</text>
</comment>
<feature type="region of interest" description="Disordered" evidence="6">
    <location>
        <begin position="1"/>
        <end position="23"/>
    </location>
</feature>
<dbReference type="PANTHER" id="PTHR42940:SF8">
    <property type="entry name" value="VACUOLAR PROTEIN SORTING-ASSOCIATED PROTEIN 11"/>
    <property type="match status" value="1"/>
</dbReference>
<evidence type="ECO:0000256" key="6">
    <source>
        <dbReference type="SAM" id="MobiDB-lite"/>
    </source>
</evidence>
<dbReference type="GO" id="GO:0005737">
    <property type="term" value="C:cytoplasm"/>
    <property type="evidence" value="ECO:0007669"/>
    <property type="project" value="TreeGrafter"/>
</dbReference>
<dbReference type="SUPFAM" id="SSF50129">
    <property type="entry name" value="GroES-like"/>
    <property type="match status" value="1"/>
</dbReference>
<dbReference type="InterPro" id="IPR011032">
    <property type="entry name" value="GroES-like_sf"/>
</dbReference>
<name>A0A8K0X5S7_9PEZI</name>
<dbReference type="InterPro" id="IPR036291">
    <property type="entry name" value="NAD(P)-bd_dom_sf"/>
</dbReference>
<dbReference type="Pfam" id="PF08240">
    <property type="entry name" value="ADH_N"/>
    <property type="match status" value="1"/>
</dbReference>
<evidence type="ECO:0000313" key="9">
    <source>
        <dbReference type="Proteomes" id="UP000813385"/>
    </source>
</evidence>
<reference evidence="8" key="1">
    <citation type="journal article" date="2021" name="Nat. Commun.">
        <title>Genetic determinants of endophytism in the Arabidopsis root mycobiome.</title>
        <authorList>
            <person name="Mesny F."/>
            <person name="Miyauchi S."/>
            <person name="Thiergart T."/>
            <person name="Pickel B."/>
            <person name="Atanasova L."/>
            <person name="Karlsson M."/>
            <person name="Huettel B."/>
            <person name="Barry K.W."/>
            <person name="Haridas S."/>
            <person name="Chen C."/>
            <person name="Bauer D."/>
            <person name="Andreopoulos W."/>
            <person name="Pangilinan J."/>
            <person name="LaButti K."/>
            <person name="Riley R."/>
            <person name="Lipzen A."/>
            <person name="Clum A."/>
            <person name="Drula E."/>
            <person name="Henrissat B."/>
            <person name="Kohler A."/>
            <person name="Grigoriev I.V."/>
            <person name="Martin F.M."/>
            <person name="Hacquard S."/>
        </authorList>
    </citation>
    <scope>NUCLEOTIDE SEQUENCE</scope>
    <source>
        <strain evidence="8">MPI-CAGE-AT-0016</strain>
    </source>
</reference>
<evidence type="ECO:0000259" key="7">
    <source>
        <dbReference type="SMART" id="SM00829"/>
    </source>
</evidence>
<dbReference type="InterPro" id="IPR047109">
    <property type="entry name" value="CAD-like"/>
</dbReference>
<dbReference type="AlphaFoldDB" id="A0A8K0X5S7"/>
<keyword evidence="9" id="KW-1185">Reference proteome</keyword>
<protein>
    <submittedName>
        <fullName evidence="8">Chaperonin 10-like protein</fullName>
    </submittedName>
</protein>
<feature type="domain" description="Enoyl reductase (ER)" evidence="7">
    <location>
        <begin position="9"/>
        <end position="329"/>
    </location>
</feature>
<comment type="cofactor">
    <cofactor evidence="1">
        <name>Zn(2+)</name>
        <dbReference type="ChEBI" id="CHEBI:29105"/>
    </cofactor>
</comment>
<accession>A0A8K0X5S7</accession>
<dbReference type="FunFam" id="3.40.50.720:FF:000022">
    <property type="entry name" value="Cinnamyl alcohol dehydrogenase"/>
    <property type="match status" value="1"/>
</dbReference>
<evidence type="ECO:0000256" key="2">
    <source>
        <dbReference type="ARBA" id="ARBA00008072"/>
    </source>
</evidence>
<dbReference type="EMBL" id="JAGPXD010000002">
    <property type="protein sequence ID" value="KAH7368128.1"/>
    <property type="molecule type" value="Genomic_DNA"/>
</dbReference>
<evidence type="ECO:0000256" key="4">
    <source>
        <dbReference type="ARBA" id="ARBA00022833"/>
    </source>
</evidence>
<comment type="similarity">
    <text evidence="2">Belongs to the zinc-containing alcohol dehydrogenase family.</text>
</comment>
<evidence type="ECO:0000256" key="5">
    <source>
        <dbReference type="ARBA" id="ARBA00023002"/>
    </source>
</evidence>
<dbReference type="SUPFAM" id="SSF51735">
    <property type="entry name" value="NAD(P)-binding Rossmann-fold domains"/>
    <property type="match status" value="1"/>
</dbReference>
<sequence>MPSFTVFKGSNDGFPKKSTTTRPDTLEDDQVLVRITASGLCGTDLHYRKADMVLGHEGVGVVERVGPNTRNLKAGDRVGWGYVTDACGLCLHCLQGEDVFCHARALFGYSTSDQGSFASHAIWREAFLHPIPDALSDEIAAPLQCAGATVFTTLHDVKPNETVGVLGVGGLGHIALQFAAKLGCRVVALSGSESKKAEALRLGAHEFIAMADRAADDHSIRWPIDRLLVTASAQPDWAALLPLMAPKSRIYPLSVSSGNFEIPYMPLLAKGIAVQGSLVATRAVHREMLEFAAVHKVEPVIETFDMTEEGIKQAMEKLDSGKLHFRAVLKAVEA</sequence>
<keyword evidence="3" id="KW-0479">Metal-binding</keyword>